<comment type="caution">
    <text evidence="4">The sequence shown here is derived from an EMBL/GenBank/DDBJ whole genome shotgun (WGS) entry which is preliminary data.</text>
</comment>
<dbReference type="InterPro" id="IPR036873">
    <property type="entry name" value="Rhodanese-like_dom_sf"/>
</dbReference>
<keyword evidence="1 4" id="KW-0808">Transferase</keyword>
<dbReference type="SMART" id="SM00450">
    <property type="entry name" value="RHOD"/>
    <property type="match status" value="2"/>
</dbReference>
<evidence type="ECO:0000256" key="2">
    <source>
        <dbReference type="ARBA" id="ARBA00022737"/>
    </source>
</evidence>
<dbReference type="CDD" id="cd01448">
    <property type="entry name" value="TST_Repeat_1"/>
    <property type="match status" value="1"/>
</dbReference>
<dbReference type="EC" id="2.8.1.2" evidence="4"/>
<dbReference type="InterPro" id="IPR001307">
    <property type="entry name" value="Thiosulphate_STrfase_CS"/>
</dbReference>
<accession>A0A7W8TVY7</accession>
<proteinExistence type="predicted"/>
<dbReference type="PANTHER" id="PTHR11364:SF27">
    <property type="entry name" value="SULFURTRANSFERASE"/>
    <property type="match status" value="1"/>
</dbReference>
<dbReference type="GO" id="GO:0016784">
    <property type="term" value="F:3-mercaptopyruvate sulfurtransferase activity"/>
    <property type="evidence" value="ECO:0007669"/>
    <property type="project" value="UniProtKB-EC"/>
</dbReference>
<dbReference type="InterPro" id="IPR001763">
    <property type="entry name" value="Rhodanese-like_dom"/>
</dbReference>
<dbReference type="PROSITE" id="PS00380">
    <property type="entry name" value="RHODANESE_1"/>
    <property type="match status" value="1"/>
</dbReference>
<dbReference type="Pfam" id="PF00581">
    <property type="entry name" value="Rhodanese"/>
    <property type="match status" value="2"/>
</dbReference>
<dbReference type="SUPFAM" id="SSF52821">
    <property type="entry name" value="Rhodanese/Cell cycle control phosphatase"/>
    <property type="match status" value="2"/>
</dbReference>
<name>A0A7W8TVY7_9MICC</name>
<dbReference type="AlphaFoldDB" id="A0A7W8TVY7"/>
<dbReference type="PROSITE" id="PS50206">
    <property type="entry name" value="RHODANESE_3"/>
    <property type="match status" value="2"/>
</dbReference>
<dbReference type="Proteomes" id="UP000580797">
    <property type="component" value="Unassembled WGS sequence"/>
</dbReference>
<evidence type="ECO:0000313" key="4">
    <source>
        <dbReference type="EMBL" id="MBB5513896.1"/>
    </source>
</evidence>
<dbReference type="EMBL" id="JACHDR010000001">
    <property type="protein sequence ID" value="MBB5513896.1"/>
    <property type="molecule type" value="Genomic_DNA"/>
</dbReference>
<dbReference type="RefSeq" id="WP_260170572.1">
    <property type="nucleotide sequence ID" value="NZ_BAAARH010000020.1"/>
</dbReference>
<feature type="domain" description="Rhodanese" evidence="3">
    <location>
        <begin position="202"/>
        <end position="310"/>
    </location>
</feature>
<reference evidence="4 5" key="1">
    <citation type="submission" date="2020-08" db="EMBL/GenBank/DDBJ databases">
        <title>Sequencing the genomes of 1000 actinobacteria strains.</title>
        <authorList>
            <person name="Klenk H.-P."/>
        </authorList>
    </citation>
    <scope>NUCLEOTIDE SEQUENCE [LARGE SCALE GENOMIC DNA]</scope>
    <source>
        <strain evidence="4 5">DSM 105783</strain>
    </source>
</reference>
<sequence>MSSENNSKIIISKNSVENSADVRPQPALMDTHELAARLDRGDRVVLIDVRWSLAASLAKTEESTTPVGFEDYQSGHLPGALFVDLETELAAPPTREDGRHPLPSHEAFQETVRSLGIEQDDLVVVYDSVAGMSAARAWWLLSNAGIRCSVLDGGLNAWVSAGGALETGNVPRPQPSVVVLPWNLKPIVKHQDVASFAQFGSLLDARAGERYRGETEPIDPRAGHIRGAISAPTSENVTAEGYFKSTEALQARFAPLFTEGNEKDRPVAAYCGSGITASHQILALEVAGIEAALYPGSWSQWSADEHLPVATGNERTLD</sequence>
<protein>
    <submittedName>
        <fullName evidence="4">Thiosulfate/3-mercaptopyruvate sulfurtransferase</fullName>
        <ecNumber evidence="4">2.8.1.1</ecNumber>
        <ecNumber evidence="4">2.8.1.2</ecNumber>
    </submittedName>
</protein>
<evidence type="ECO:0000313" key="5">
    <source>
        <dbReference type="Proteomes" id="UP000580797"/>
    </source>
</evidence>
<gene>
    <name evidence="4" type="ORF">HD598_002583</name>
</gene>
<organism evidence="4 5">
    <name type="scientific">Neomicrococcus aestuarii</name>
    <dbReference type="NCBI Taxonomy" id="556325"/>
    <lineage>
        <taxon>Bacteria</taxon>
        <taxon>Bacillati</taxon>
        <taxon>Actinomycetota</taxon>
        <taxon>Actinomycetes</taxon>
        <taxon>Micrococcales</taxon>
        <taxon>Micrococcaceae</taxon>
        <taxon>Neomicrococcus</taxon>
    </lineage>
</organism>
<dbReference type="Gene3D" id="3.40.250.10">
    <property type="entry name" value="Rhodanese-like domain"/>
    <property type="match status" value="2"/>
</dbReference>
<dbReference type="PANTHER" id="PTHR11364">
    <property type="entry name" value="THIOSULFATE SULFERTANSFERASE"/>
    <property type="match status" value="1"/>
</dbReference>
<evidence type="ECO:0000256" key="1">
    <source>
        <dbReference type="ARBA" id="ARBA00022679"/>
    </source>
</evidence>
<evidence type="ECO:0000259" key="3">
    <source>
        <dbReference type="PROSITE" id="PS50206"/>
    </source>
</evidence>
<keyword evidence="4" id="KW-0670">Pyruvate</keyword>
<dbReference type="GO" id="GO:0004792">
    <property type="term" value="F:thiosulfate-cyanide sulfurtransferase activity"/>
    <property type="evidence" value="ECO:0007669"/>
    <property type="project" value="UniProtKB-EC"/>
</dbReference>
<dbReference type="CDD" id="cd01449">
    <property type="entry name" value="TST_Repeat_2"/>
    <property type="match status" value="1"/>
</dbReference>
<dbReference type="EC" id="2.8.1.1" evidence="4"/>
<dbReference type="InterPro" id="IPR045078">
    <property type="entry name" value="TST/MPST-like"/>
</dbReference>
<feature type="domain" description="Rhodanese" evidence="3">
    <location>
        <begin position="40"/>
        <end position="167"/>
    </location>
</feature>
<keyword evidence="2" id="KW-0677">Repeat</keyword>